<dbReference type="PATRIC" id="fig|1459.3.peg.5491"/>
<dbReference type="Gene3D" id="3.30.70.1480">
    <property type="entry name" value="GK1464-like"/>
    <property type="match status" value="1"/>
</dbReference>
<accession>A0A0M0GIS2</accession>
<gene>
    <name evidence="2" type="ORF">AF332_25010</name>
</gene>
<dbReference type="Pfam" id="PF18681">
    <property type="entry name" value="DUF5634"/>
    <property type="match status" value="1"/>
</dbReference>
<dbReference type="STRING" id="1459.AF332_25010"/>
<evidence type="ECO:0000313" key="3">
    <source>
        <dbReference type="Proteomes" id="UP000037109"/>
    </source>
</evidence>
<dbReference type="InterPro" id="IPR028990">
    <property type="entry name" value="GK1464-like"/>
</dbReference>
<dbReference type="EMBL" id="LGUF01000007">
    <property type="protein sequence ID" value="KON89749.1"/>
    <property type="molecule type" value="Genomic_DNA"/>
</dbReference>
<reference evidence="3" key="1">
    <citation type="submission" date="2015-07" db="EMBL/GenBank/DDBJ databases">
        <title>Fjat-10036 dsm4.</title>
        <authorList>
            <person name="Liu B."/>
            <person name="Wang J."/>
            <person name="Zhu Y."/>
            <person name="Liu G."/>
            <person name="Chen Q."/>
            <person name="Chen Z."/>
            <person name="Lan J."/>
            <person name="Che J."/>
            <person name="Ge C."/>
            <person name="Shi H."/>
            <person name="Pan Z."/>
            <person name="Liu X."/>
        </authorList>
    </citation>
    <scope>NUCLEOTIDE SEQUENCE [LARGE SCALE GENOMIC DNA]</scope>
    <source>
        <strain evidence="3">DSM 4</strain>
    </source>
</reference>
<dbReference type="InterPro" id="IPR040915">
    <property type="entry name" value="GK1464-like_dom"/>
</dbReference>
<feature type="domain" description="GK1464-like" evidence="1">
    <location>
        <begin position="3"/>
        <end position="100"/>
    </location>
</feature>
<dbReference type="AlphaFoldDB" id="A0A0M0GIS2"/>
<keyword evidence="3" id="KW-1185">Reference proteome</keyword>
<protein>
    <recommendedName>
        <fullName evidence="1">GK1464-like domain-containing protein</fullName>
    </recommendedName>
</protein>
<dbReference type="SUPFAM" id="SSF143579">
    <property type="entry name" value="GK1464-like"/>
    <property type="match status" value="1"/>
</dbReference>
<sequence length="100" mass="11529">MEFLSREQIIGALQEPFQSYIDKYGIDDIGVFEEEGQDHHCYMGYTIKKEGKTYHVHSPFIKDDSGGLSPAKNEWTIESDEPDSIDRRGFDNIEQALQEL</sequence>
<dbReference type="RefSeq" id="WP_053437112.1">
    <property type="nucleotide sequence ID" value="NZ_LGUF01000007.1"/>
</dbReference>
<name>A0A0M0GIS2_SPOGL</name>
<evidence type="ECO:0000313" key="2">
    <source>
        <dbReference type="EMBL" id="KON89749.1"/>
    </source>
</evidence>
<proteinExistence type="predicted"/>
<dbReference type="Proteomes" id="UP000037109">
    <property type="component" value="Unassembled WGS sequence"/>
</dbReference>
<comment type="caution">
    <text evidence="2">The sequence shown here is derived from an EMBL/GenBank/DDBJ whole genome shotgun (WGS) entry which is preliminary data.</text>
</comment>
<evidence type="ECO:0000259" key="1">
    <source>
        <dbReference type="Pfam" id="PF18681"/>
    </source>
</evidence>
<organism evidence="2 3">
    <name type="scientific">Sporosarcina globispora</name>
    <name type="common">Bacillus globisporus</name>
    <dbReference type="NCBI Taxonomy" id="1459"/>
    <lineage>
        <taxon>Bacteria</taxon>
        <taxon>Bacillati</taxon>
        <taxon>Bacillota</taxon>
        <taxon>Bacilli</taxon>
        <taxon>Bacillales</taxon>
        <taxon>Caryophanaceae</taxon>
        <taxon>Sporosarcina</taxon>
    </lineage>
</organism>
<dbReference type="OrthoDB" id="2968163at2"/>